<dbReference type="RefSeq" id="WP_196610809.1">
    <property type="nucleotide sequence ID" value="NZ_VRYY01000811.1"/>
</dbReference>
<evidence type="ECO:0000313" key="4">
    <source>
        <dbReference type="Proteomes" id="UP001194469"/>
    </source>
</evidence>
<evidence type="ECO:0000256" key="1">
    <source>
        <dbReference type="SAM" id="Phobius"/>
    </source>
</evidence>
<evidence type="ECO:0000256" key="2">
    <source>
        <dbReference type="SAM" id="SignalP"/>
    </source>
</evidence>
<reference evidence="3 4" key="1">
    <citation type="submission" date="2019-08" db="EMBL/GenBank/DDBJ databases">
        <authorList>
            <person name="Luo N."/>
        </authorList>
    </citation>
    <scope>NUCLEOTIDE SEQUENCE [LARGE SCALE GENOMIC DNA]</scope>
    <source>
        <strain evidence="3 4">NCIMB 9442</strain>
    </source>
</reference>
<dbReference type="Proteomes" id="UP001194469">
    <property type="component" value="Unassembled WGS sequence"/>
</dbReference>
<gene>
    <name evidence="3" type="ORF">FVW20_19085</name>
</gene>
<feature type="signal peptide" evidence="2">
    <location>
        <begin position="1"/>
        <end position="19"/>
    </location>
</feature>
<accession>A0ABS0J984</accession>
<dbReference type="EMBL" id="VRYY01000811">
    <property type="protein sequence ID" value="MBG3879040.1"/>
    <property type="molecule type" value="Genomic_DNA"/>
</dbReference>
<evidence type="ECO:0000313" key="3">
    <source>
        <dbReference type="EMBL" id="MBG3879040.1"/>
    </source>
</evidence>
<feature type="chain" id="PRO_5045559706" evidence="2">
    <location>
        <begin position="20"/>
        <end position="846"/>
    </location>
</feature>
<keyword evidence="4" id="KW-1185">Reference proteome</keyword>
<feature type="transmembrane region" description="Helical" evidence="1">
    <location>
        <begin position="96"/>
        <end position="115"/>
    </location>
</feature>
<protein>
    <submittedName>
        <fullName evidence="3">Uncharacterized protein</fullName>
    </submittedName>
</protein>
<feature type="transmembrane region" description="Helical" evidence="1">
    <location>
        <begin position="140"/>
        <end position="158"/>
    </location>
</feature>
<feature type="transmembrane region" description="Helical" evidence="1">
    <location>
        <begin position="747"/>
        <end position="771"/>
    </location>
</feature>
<keyword evidence="1" id="KW-0812">Transmembrane</keyword>
<keyword evidence="1" id="KW-0472">Membrane</keyword>
<proteinExistence type="predicted"/>
<name>A0ABS0J984_9BACT</name>
<sequence>MKLAILTVLLLLFTLPSHAQPPQKIIIGKEISNQSYFSDYVSEKKSLQERINKNKQDQTSQEKRTEDPLEMSFITATCIQLLAMLGVNAASAAKTAAFVAFLSTLSIIIYILFIIRHNRSKWKLMTEKGSLRLLARKIKLNNMSILFFCLMTSCWASTAHANTNILQDLKMYYSNDAIEKRYVACKYSSKAVVMGMNTIENQEIYPVASNDFERKHNAIVILYHKSLKVDAGDFETLLEAAEEPAQFEKAAILLAKSAPDVIRDALATHYAALAPSGNQPDYDKLHASYTAMAARLSGAQKPLLDGTVRPMLPGIIEKVRNIRQFHTAYTIATNCAGAEENKDRIVGILARVSMRLDPLGSIQIARIAQVGGRETFRSRFEGVKSQLADIAHSAPLSREFSDLMTDVQSRPALLPVFEPEQLVNLLKQHNPADRMRIIALIDASVPSMGATALSSVTQTPKELAFLPADAWVSYVTVARKHTPGRIREILVAFARTLAEQTVPISPSDVDTILAAAQFDKAEFYDAYLNQEMAGTATSVSNPYIWQQALAQLPDDKARGYMELIKRKSQVAEQSLIALSGKDVSLLDQALTAFVNSDPKQLKNYEIPNTLLDLSAILPAFTDATVKDMHTISATIAFIAIETGKQAPDTRLIKRAMVPYLQQVFRDFLNSEGRKVEEEDVVAAVIFADLLARVPEKPFADEVFVLGNIARDYFSGKTANANDVLKARLGTQSPAATPTHSPLAATAFWLRTAGFFSIGASILLGIGLLLSVNHAITRLQPGENFSFLQFALTAMNNWTAFLMASLMLFPMAVPWRLAVQFCQAVSTIGTPRLSDAECLARNQELSN</sequence>
<keyword evidence="2" id="KW-0732">Signal</keyword>
<comment type="caution">
    <text evidence="3">The sequence shown here is derived from an EMBL/GenBank/DDBJ whole genome shotgun (WGS) entry which is preliminary data.</text>
</comment>
<organism evidence="3 4">
    <name type="scientific">Nitratidesulfovibrio oxamicus</name>
    <dbReference type="NCBI Taxonomy" id="32016"/>
    <lineage>
        <taxon>Bacteria</taxon>
        <taxon>Pseudomonadati</taxon>
        <taxon>Thermodesulfobacteriota</taxon>
        <taxon>Desulfovibrionia</taxon>
        <taxon>Desulfovibrionales</taxon>
        <taxon>Desulfovibrionaceae</taxon>
        <taxon>Nitratidesulfovibrio</taxon>
    </lineage>
</organism>
<feature type="transmembrane region" description="Helical" evidence="1">
    <location>
        <begin position="783"/>
        <end position="808"/>
    </location>
</feature>
<keyword evidence="1" id="KW-1133">Transmembrane helix</keyword>